<feature type="region of interest" description="Disordered" evidence="1">
    <location>
        <begin position="171"/>
        <end position="203"/>
    </location>
</feature>
<dbReference type="Proteomes" id="UP000016933">
    <property type="component" value="Unassembled WGS sequence"/>
</dbReference>
<organism evidence="2 3">
    <name type="scientific">Dothistroma septosporum (strain NZE10 / CBS 128990)</name>
    <name type="common">Red band needle blight fungus</name>
    <name type="synonym">Mycosphaerella pini</name>
    <dbReference type="NCBI Taxonomy" id="675120"/>
    <lineage>
        <taxon>Eukaryota</taxon>
        <taxon>Fungi</taxon>
        <taxon>Dikarya</taxon>
        <taxon>Ascomycota</taxon>
        <taxon>Pezizomycotina</taxon>
        <taxon>Dothideomycetes</taxon>
        <taxon>Dothideomycetidae</taxon>
        <taxon>Mycosphaerellales</taxon>
        <taxon>Mycosphaerellaceae</taxon>
        <taxon>Dothistroma</taxon>
    </lineage>
</organism>
<gene>
    <name evidence="2" type="ORF">DOTSEDRAFT_51305</name>
</gene>
<feature type="compositionally biased region" description="Basic and acidic residues" evidence="1">
    <location>
        <begin position="1"/>
        <end position="12"/>
    </location>
</feature>
<reference evidence="2 3" key="2">
    <citation type="journal article" date="2012" name="PLoS Pathog.">
        <title>Diverse lifestyles and strategies of plant pathogenesis encoded in the genomes of eighteen Dothideomycetes fungi.</title>
        <authorList>
            <person name="Ohm R.A."/>
            <person name="Feau N."/>
            <person name="Henrissat B."/>
            <person name="Schoch C.L."/>
            <person name="Horwitz B.A."/>
            <person name="Barry K.W."/>
            <person name="Condon B.J."/>
            <person name="Copeland A.C."/>
            <person name="Dhillon B."/>
            <person name="Glaser F."/>
            <person name="Hesse C.N."/>
            <person name="Kosti I."/>
            <person name="LaButti K."/>
            <person name="Lindquist E.A."/>
            <person name="Lucas S."/>
            <person name="Salamov A.A."/>
            <person name="Bradshaw R.E."/>
            <person name="Ciuffetti L."/>
            <person name="Hamelin R.C."/>
            <person name="Kema G.H.J."/>
            <person name="Lawrence C."/>
            <person name="Scott J.A."/>
            <person name="Spatafora J.W."/>
            <person name="Turgeon B.G."/>
            <person name="de Wit P.J.G.M."/>
            <person name="Zhong S."/>
            <person name="Goodwin S.B."/>
            <person name="Grigoriev I.V."/>
        </authorList>
    </citation>
    <scope>NUCLEOTIDE SEQUENCE [LARGE SCALE GENOMIC DNA]</scope>
    <source>
        <strain evidence="3">NZE10 / CBS 128990</strain>
    </source>
</reference>
<accession>N1PWZ5</accession>
<name>N1PWZ5_DOTSN</name>
<dbReference type="EMBL" id="KB446536">
    <property type="protein sequence ID" value="EME48051.1"/>
    <property type="molecule type" value="Genomic_DNA"/>
</dbReference>
<feature type="compositionally biased region" description="Basic and acidic residues" evidence="1">
    <location>
        <begin position="178"/>
        <end position="187"/>
    </location>
</feature>
<evidence type="ECO:0000256" key="1">
    <source>
        <dbReference type="SAM" id="MobiDB-lite"/>
    </source>
</evidence>
<dbReference type="AlphaFoldDB" id="N1PWZ5"/>
<keyword evidence="3" id="KW-1185">Reference proteome</keyword>
<feature type="region of interest" description="Disordered" evidence="1">
    <location>
        <begin position="1"/>
        <end position="36"/>
    </location>
</feature>
<evidence type="ECO:0000313" key="3">
    <source>
        <dbReference type="Proteomes" id="UP000016933"/>
    </source>
</evidence>
<proteinExistence type="predicted"/>
<feature type="region of interest" description="Disordered" evidence="1">
    <location>
        <begin position="63"/>
        <end position="95"/>
    </location>
</feature>
<sequence>MEVPRTRTRSDLRYPNTGKPWSRADDDVLRRHRRPTVETPYKELEPIFGRTALALRLRMNKLTQDSVRQRKRRGQRQTPIKQESDSSREPSLQPVRSGFKIRLDFGAIGRQRPQEFQSPTLRLNFATVHPDYCKYPQLRRYTVPRLKLNFATVHPDYCKYPQLERYTTPRPKLNFASVRDDNRRSSESKAASAPTESDMSMDPAEALLRSFEAEIAFDA</sequence>
<dbReference type="HOGENOM" id="CLU_1261479_0_0_1"/>
<evidence type="ECO:0000313" key="2">
    <source>
        <dbReference type="EMBL" id="EME48051.1"/>
    </source>
</evidence>
<reference evidence="3" key="1">
    <citation type="journal article" date="2012" name="PLoS Genet.">
        <title>The genomes of the fungal plant pathogens Cladosporium fulvum and Dothistroma septosporum reveal adaptation to different hosts and lifestyles but also signatures of common ancestry.</title>
        <authorList>
            <person name="de Wit P.J.G.M."/>
            <person name="van der Burgt A."/>
            <person name="Oekmen B."/>
            <person name="Stergiopoulos I."/>
            <person name="Abd-Elsalam K.A."/>
            <person name="Aerts A.L."/>
            <person name="Bahkali A.H."/>
            <person name="Beenen H.G."/>
            <person name="Chettri P."/>
            <person name="Cox M.P."/>
            <person name="Datema E."/>
            <person name="de Vries R.P."/>
            <person name="Dhillon B."/>
            <person name="Ganley A.R."/>
            <person name="Griffiths S.A."/>
            <person name="Guo Y."/>
            <person name="Hamelin R.C."/>
            <person name="Henrissat B."/>
            <person name="Kabir M.S."/>
            <person name="Jashni M.K."/>
            <person name="Kema G."/>
            <person name="Klaubauf S."/>
            <person name="Lapidus A."/>
            <person name="Levasseur A."/>
            <person name="Lindquist E."/>
            <person name="Mehrabi R."/>
            <person name="Ohm R.A."/>
            <person name="Owen T.J."/>
            <person name="Salamov A."/>
            <person name="Schwelm A."/>
            <person name="Schijlen E."/>
            <person name="Sun H."/>
            <person name="van den Burg H.A."/>
            <person name="van Ham R.C.H.J."/>
            <person name="Zhang S."/>
            <person name="Goodwin S.B."/>
            <person name="Grigoriev I.V."/>
            <person name="Collemare J."/>
            <person name="Bradshaw R.E."/>
        </authorList>
    </citation>
    <scope>NUCLEOTIDE SEQUENCE [LARGE SCALE GENOMIC DNA]</scope>
    <source>
        <strain evidence="3">NZE10 / CBS 128990</strain>
    </source>
</reference>
<protein>
    <submittedName>
        <fullName evidence="2">Uncharacterized protein</fullName>
    </submittedName>
</protein>